<dbReference type="PROSITE" id="PS51257">
    <property type="entry name" value="PROKAR_LIPOPROTEIN"/>
    <property type="match status" value="1"/>
</dbReference>
<dbReference type="CDD" id="cd06309">
    <property type="entry name" value="PBP1_galactofuranose_YtfQ-like"/>
    <property type="match status" value="1"/>
</dbReference>
<dbReference type="GO" id="GO:0030313">
    <property type="term" value="C:cell envelope"/>
    <property type="evidence" value="ECO:0007669"/>
    <property type="project" value="UniProtKB-SubCell"/>
</dbReference>
<dbReference type="Proteomes" id="UP000013085">
    <property type="component" value="Unassembled WGS sequence"/>
</dbReference>
<dbReference type="InterPro" id="IPR028082">
    <property type="entry name" value="Peripla_BP_I"/>
</dbReference>
<dbReference type="PANTHER" id="PTHR46847">
    <property type="entry name" value="D-ALLOSE-BINDING PERIPLASMIC PROTEIN-RELATED"/>
    <property type="match status" value="1"/>
</dbReference>
<reference evidence="5 6" key="1">
    <citation type="submission" date="2013-01" db="EMBL/GenBank/DDBJ databases">
        <title>The Genome Sequence of Clostridium clostridioforme 90A8.</title>
        <authorList>
            <consortium name="The Broad Institute Genome Sequencing Platform"/>
            <person name="Earl A."/>
            <person name="Ward D."/>
            <person name="Feldgarden M."/>
            <person name="Gevers D."/>
            <person name="Courvalin P."/>
            <person name="Lambert T."/>
            <person name="Walker B."/>
            <person name="Young S.K."/>
            <person name="Zeng Q."/>
            <person name="Gargeya S."/>
            <person name="Fitzgerald M."/>
            <person name="Haas B."/>
            <person name="Abouelleil A."/>
            <person name="Alvarado L."/>
            <person name="Arachchi H.M."/>
            <person name="Berlin A.M."/>
            <person name="Chapman S.B."/>
            <person name="Dewar J."/>
            <person name="Goldberg J."/>
            <person name="Griggs A."/>
            <person name="Gujja S."/>
            <person name="Hansen M."/>
            <person name="Howarth C."/>
            <person name="Imamovic A."/>
            <person name="Larimer J."/>
            <person name="McCowan C."/>
            <person name="Murphy C."/>
            <person name="Neiman D."/>
            <person name="Pearson M."/>
            <person name="Priest M."/>
            <person name="Roberts A."/>
            <person name="Saif S."/>
            <person name="Shea T."/>
            <person name="Sisk P."/>
            <person name="Sykes S."/>
            <person name="Wortman J."/>
            <person name="Nusbaum C."/>
            <person name="Birren B."/>
        </authorList>
    </citation>
    <scope>NUCLEOTIDE SEQUENCE [LARGE SCALE GENOMIC DNA]</scope>
    <source>
        <strain evidence="5 6">90A8</strain>
    </source>
</reference>
<evidence type="ECO:0000313" key="6">
    <source>
        <dbReference type="Proteomes" id="UP000013085"/>
    </source>
</evidence>
<dbReference type="Gene3D" id="3.40.50.2300">
    <property type="match status" value="2"/>
</dbReference>
<evidence type="ECO:0000259" key="4">
    <source>
        <dbReference type="Pfam" id="PF13407"/>
    </source>
</evidence>
<keyword evidence="3" id="KW-0732">Signal</keyword>
<organism evidence="5 6">
    <name type="scientific">[Clostridium] clostridioforme 90A8</name>
    <dbReference type="NCBI Taxonomy" id="999408"/>
    <lineage>
        <taxon>Bacteria</taxon>
        <taxon>Bacillati</taxon>
        <taxon>Bacillota</taxon>
        <taxon>Clostridia</taxon>
        <taxon>Lachnospirales</taxon>
        <taxon>Lachnospiraceae</taxon>
        <taxon>Enterocloster</taxon>
    </lineage>
</organism>
<sequence>MRKKIIAACLAVMLACLLWLVKDRWSLPAAQKTEHEGLRVGLSQAEPLTPWKTAQIKSFKEAARRRGAQLIYHAPEEESLEWQIEDIYGLLDSDIDYLILIPGARNGYDQVLLEAGQRGVPVILAEQDVEMEPEYDREDYILGYAASDYYAEGELCADILARHFGIEPCHTMVIQGEKSSAMDWERYMGFMHGVREHSNLYVSKRVESSGNRLTAQKVTESVIADQDVDFNAVFAQSDEDGLGVLQALKLAGMEPGKDVVIVSIGGIQDVFKAIIAREYLATVKSSPEYGDVVFDIINRHQRGEKPDRQTMVRHREYTMDNAEELFEDAY</sequence>
<evidence type="ECO:0000313" key="5">
    <source>
        <dbReference type="EMBL" id="ENZ13145.1"/>
    </source>
</evidence>
<comment type="similarity">
    <text evidence="2">Belongs to the bacterial solute-binding protein 2 family.</text>
</comment>
<dbReference type="GeneID" id="57960588"/>
<comment type="caution">
    <text evidence="5">The sequence shown here is derived from an EMBL/GenBank/DDBJ whole genome shotgun (WGS) entry which is preliminary data.</text>
</comment>
<name>A0A0E2HM81_9FIRM</name>
<gene>
    <name evidence="5" type="ORF">HMPREF1090_03081</name>
</gene>
<dbReference type="GO" id="GO:0030246">
    <property type="term" value="F:carbohydrate binding"/>
    <property type="evidence" value="ECO:0007669"/>
    <property type="project" value="UniProtKB-ARBA"/>
</dbReference>
<evidence type="ECO:0000256" key="3">
    <source>
        <dbReference type="ARBA" id="ARBA00022729"/>
    </source>
</evidence>
<protein>
    <recommendedName>
        <fullName evidence="4">Periplasmic binding protein domain-containing protein</fullName>
    </recommendedName>
</protein>
<dbReference type="Pfam" id="PF13407">
    <property type="entry name" value="Peripla_BP_4"/>
    <property type="match status" value="1"/>
</dbReference>
<dbReference type="SUPFAM" id="SSF53822">
    <property type="entry name" value="Periplasmic binding protein-like I"/>
    <property type="match status" value="1"/>
</dbReference>
<dbReference type="RefSeq" id="WP_002587693.1">
    <property type="nucleotide sequence ID" value="NZ_KB850977.1"/>
</dbReference>
<proteinExistence type="inferred from homology"/>
<accession>A0A0E2HM81</accession>
<feature type="domain" description="Periplasmic binding protein" evidence="4">
    <location>
        <begin position="49"/>
        <end position="305"/>
    </location>
</feature>
<dbReference type="PATRIC" id="fig|999408.3.peg.3332"/>
<dbReference type="AlphaFoldDB" id="A0A0E2HM81"/>
<comment type="subcellular location">
    <subcellularLocation>
        <location evidence="1">Cell envelope</location>
    </subcellularLocation>
</comment>
<dbReference type="HOGENOM" id="CLU_037628_3_2_9"/>
<evidence type="ECO:0000256" key="2">
    <source>
        <dbReference type="ARBA" id="ARBA00007639"/>
    </source>
</evidence>
<dbReference type="InterPro" id="IPR025997">
    <property type="entry name" value="SBP_2_dom"/>
</dbReference>
<dbReference type="EMBL" id="AGYR01000035">
    <property type="protein sequence ID" value="ENZ13145.1"/>
    <property type="molecule type" value="Genomic_DNA"/>
</dbReference>
<dbReference type="PANTHER" id="PTHR46847:SF3">
    <property type="entry name" value="GALACTOFURANOSE-BINDING PROTEIN YTFQ"/>
    <property type="match status" value="1"/>
</dbReference>
<evidence type="ECO:0000256" key="1">
    <source>
        <dbReference type="ARBA" id="ARBA00004196"/>
    </source>
</evidence>